<gene>
    <name evidence="2" type="ORF">QQF64_028697</name>
</gene>
<sequence>MVEGSFEVETAEGDFEELLRESDVRGYLYEPQYSDEQLRMMEEQEAVRAAAAAEEQDLLGGQEEEPRQDLELGWTGGVSALAVRLWTRKESPIAVANFNDAIFFWTRSLNPLMKWHC</sequence>
<reference evidence="2 3" key="1">
    <citation type="submission" date="2023-09" db="EMBL/GenBank/DDBJ databases">
        <authorList>
            <person name="Wang M."/>
        </authorList>
    </citation>
    <scope>NUCLEOTIDE SEQUENCE [LARGE SCALE GENOMIC DNA]</scope>
    <source>
        <strain evidence="2">GT-2023</strain>
        <tissue evidence="2">Liver</tissue>
    </source>
</reference>
<feature type="compositionally biased region" description="Low complexity" evidence="1">
    <location>
        <begin position="51"/>
        <end position="61"/>
    </location>
</feature>
<evidence type="ECO:0000313" key="3">
    <source>
        <dbReference type="Proteomes" id="UP001558613"/>
    </source>
</evidence>
<protein>
    <submittedName>
        <fullName evidence="2">Uncharacterized protein</fullName>
    </submittedName>
</protein>
<proteinExistence type="predicted"/>
<dbReference type="EMBL" id="JAYMGO010000006">
    <property type="protein sequence ID" value="KAL1272835.1"/>
    <property type="molecule type" value="Genomic_DNA"/>
</dbReference>
<accession>A0ABR3N7E9</accession>
<feature type="region of interest" description="Disordered" evidence="1">
    <location>
        <begin position="51"/>
        <end position="70"/>
    </location>
</feature>
<organism evidence="2 3">
    <name type="scientific">Cirrhinus molitorella</name>
    <name type="common">mud carp</name>
    <dbReference type="NCBI Taxonomy" id="172907"/>
    <lineage>
        <taxon>Eukaryota</taxon>
        <taxon>Metazoa</taxon>
        <taxon>Chordata</taxon>
        <taxon>Craniata</taxon>
        <taxon>Vertebrata</taxon>
        <taxon>Euteleostomi</taxon>
        <taxon>Actinopterygii</taxon>
        <taxon>Neopterygii</taxon>
        <taxon>Teleostei</taxon>
        <taxon>Ostariophysi</taxon>
        <taxon>Cypriniformes</taxon>
        <taxon>Cyprinidae</taxon>
        <taxon>Labeoninae</taxon>
        <taxon>Labeonini</taxon>
        <taxon>Cirrhinus</taxon>
    </lineage>
</organism>
<dbReference type="Proteomes" id="UP001558613">
    <property type="component" value="Unassembled WGS sequence"/>
</dbReference>
<evidence type="ECO:0000256" key="1">
    <source>
        <dbReference type="SAM" id="MobiDB-lite"/>
    </source>
</evidence>
<comment type="caution">
    <text evidence="2">The sequence shown here is derived from an EMBL/GenBank/DDBJ whole genome shotgun (WGS) entry which is preliminary data.</text>
</comment>
<keyword evidence="3" id="KW-1185">Reference proteome</keyword>
<evidence type="ECO:0000313" key="2">
    <source>
        <dbReference type="EMBL" id="KAL1272835.1"/>
    </source>
</evidence>
<name>A0ABR3N7E9_9TELE</name>